<dbReference type="Proteomes" id="UP000249902">
    <property type="component" value="Unassembled WGS sequence"/>
</dbReference>
<sequence length="197" mass="23430">MKKLLIYLVVIIFCLPNIFILYKTFNVLDNLDSLPKKTGWVKGYEYWGMGKKKNLNIYLASEQEVKQMKEPSREGDADISLRLKKFNFVDIPEIKFRDKITYYELEDDFVYKTSLSDRPKLIGVATEGKPVSYHHLFVEIMEFYETFVNYAVFLLNVLVINYYERIFKTEKGFLLMFIPPLFYGIIFIVCRIILPFF</sequence>
<proteinExistence type="predicted"/>
<evidence type="ECO:0000313" key="3">
    <source>
        <dbReference type="Proteomes" id="UP000249902"/>
    </source>
</evidence>
<keyword evidence="1" id="KW-1133">Transmembrane helix</keyword>
<feature type="transmembrane region" description="Helical" evidence="1">
    <location>
        <begin position="147"/>
        <end position="163"/>
    </location>
</feature>
<keyword evidence="1" id="KW-0472">Membrane</keyword>
<keyword evidence="1" id="KW-0812">Transmembrane</keyword>
<feature type="transmembrane region" description="Helical" evidence="1">
    <location>
        <begin position="5"/>
        <end position="25"/>
    </location>
</feature>
<dbReference type="RefSeq" id="WP_002681539.1">
    <property type="nucleotide sequence ID" value="NZ_CALGFZ010000072.1"/>
</dbReference>
<name>A0AAX2I8D7_CAPSP</name>
<dbReference type="EMBL" id="UAVP01000003">
    <property type="protein sequence ID" value="SQA74376.1"/>
    <property type="molecule type" value="Genomic_DNA"/>
</dbReference>
<dbReference type="AlphaFoldDB" id="A0AAX2I8D7"/>
<feature type="transmembrane region" description="Helical" evidence="1">
    <location>
        <begin position="175"/>
        <end position="194"/>
    </location>
</feature>
<gene>
    <name evidence="2" type="ORF">NCTC11653_00260</name>
</gene>
<comment type="caution">
    <text evidence="2">The sequence shown here is derived from an EMBL/GenBank/DDBJ whole genome shotgun (WGS) entry which is preliminary data.</text>
</comment>
<evidence type="ECO:0000256" key="1">
    <source>
        <dbReference type="SAM" id="Phobius"/>
    </source>
</evidence>
<accession>A0AAX2I8D7</accession>
<protein>
    <submittedName>
        <fullName evidence="2">Uncharacterized protein</fullName>
    </submittedName>
</protein>
<organism evidence="2 3">
    <name type="scientific">Capnocytophaga sputigena</name>
    <dbReference type="NCBI Taxonomy" id="1019"/>
    <lineage>
        <taxon>Bacteria</taxon>
        <taxon>Pseudomonadati</taxon>
        <taxon>Bacteroidota</taxon>
        <taxon>Flavobacteriia</taxon>
        <taxon>Flavobacteriales</taxon>
        <taxon>Flavobacteriaceae</taxon>
        <taxon>Capnocytophaga</taxon>
    </lineage>
</organism>
<reference evidence="2 3" key="1">
    <citation type="submission" date="2018-06" db="EMBL/GenBank/DDBJ databases">
        <authorList>
            <consortium name="Pathogen Informatics"/>
            <person name="Doyle S."/>
        </authorList>
    </citation>
    <scope>NUCLEOTIDE SEQUENCE [LARGE SCALE GENOMIC DNA]</scope>
    <source>
        <strain evidence="2 3">NCTC11653</strain>
    </source>
</reference>
<evidence type="ECO:0000313" key="2">
    <source>
        <dbReference type="EMBL" id="SQA74376.1"/>
    </source>
</evidence>